<feature type="compositionally biased region" description="Low complexity" evidence="1">
    <location>
        <begin position="151"/>
        <end position="161"/>
    </location>
</feature>
<feature type="region of interest" description="Disordered" evidence="1">
    <location>
        <begin position="33"/>
        <end position="174"/>
    </location>
</feature>
<comment type="caution">
    <text evidence="2">The sequence shown here is derived from an EMBL/GenBank/DDBJ whole genome shotgun (WGS) entry which is preliminary data.</text>
</comment>
<evidence type="ECO:0000256" key="1">
    <source>
        <dbReference type="SAM" id="MobiDB-lite"/>
    </source>
</evidence>
<reference evidence="2 3" key="1">
    <citation type="journal article" date="2017" name="Mol. Biol. Evol.">
        <title>The 4-celled Tetrabaena socialis nuclear genome reveals the essential components for genetic control of cell number at the origin of multicellularity in the volvocine lineage.</title>
        <authorList>
            <person name="Featherston J."/>
            <person name="Arakaki Y."/>
            <person name="Hanschen E.R."/>
            <person name="Ferris P.J."/>
            <person name="Michod R.E."/>
            <person name="Olson B.J.S.C."/>
            <person name="Nozaki H."/>
            <person name="Durand P.M."/>
        </authorList>
    </citation>
    <scope>NUCLEOTIDE SEQUENCE [LARGE SCALE GENOMIC DNA]</scope>
    <source>
        <strain evidence="2 3">NIES-571</strain>
    </source>
</reference>
<feature type="non-terminal residue" evidence="2">
    <location>
        <position position="1"/>
    </location>
</feature>
<sequence>VYEMSADVCMAAGAWSEYLKSVGALTAELYPARRQQQERKQQEQQGQQQQQRQQEQQGGQGNGAEKDEECGVAGGSAGGAGDDVGGPLEAGPQPVPAPALPGTIGPGGGVGCSDSRHPNGSPQTDGGGGGDTSEGDGGGGAAAGGPGQGPGAEEAGASCGGREAEEAGGSGGGREAEMAAAHCLFFGCVPAAGRRADVVPLLRGAHMRPFLATRHVRFAVQETENGGGAGGQAEGQGRAIRYFSLAPEAGFGSKA</sequence>
<dbReference type="EMBL" id="PGGS01002352">
    <property type="protein sequence ID" value="PNG99669.1"/>
    <property type="molecule type" value="Genomic_DNA"/>
</dbReference>
<feature type="compositionally biased region" description="Gly residues" evidence="1">
    <location>
        <begin position="125"/>
        <end position="150"/>
    </location>
</feature>
<dbReference type="Proteomes" id="UP000236333">
    <property type="component" value="Unassembled WGS sequence"/>
</dbReference>
<evidence type="ECO:0000313" key="2">
    <source>
        <dbReference type="EMBL" id="PNG99669.1"/>
    </source>
</evidence>
<name>A0A2J7ZHF9_9CHLO</name>
<protein>
    <submittedName>
        <fullName evidence="2">Uncharacterized protein</fullName>
    </submittedName>
</protein>
<feature type="compositionally biased region" description="Low complexity" evidence="1">
    <location>
        <begin position="43"/>
        <end position="57"/>
    </location>
</feature>
<dbReference type="AlphaFoldDB" id="A0A2J7ZHF9"/>
<accession>A0A2J7ZHF9</accession>
<proteinExistence type="predicted"/>
<organism evidence="2 3">
    <name type="scientific">Tetrabaena socialis</name>
    <dbReference type="NCBI Taxonomy" id="47790"/>
    <lineage>
        <taxon>Eukaryota</taxon>
        <taxon>Viridiplantae</taxon>
        <taxon>Chlorophyta</taxon>
        <taxon>core chlorophytes</taxon>
        <taxon>Chlorophyceae</taxon>
        <taxon>CS clade</taxon>
        <taxon>Chlamydomonadales</taxon>
        <taxon>Tetrabaenaceae</taxon>
        <taxon>Tetrabaena</taxon>
    </lineage>
</organism>
<feature type="compositionally biased region" description="Gly residues" evidence="1">
    <location>
        <begin position="72"/>
        <end position="84"/>
    </location>
</feature>
<gene>
    <name evidence="2" type="ORF">TSOC_014547</name>
</gene>
<dbReference type="OrthoDB" id="551363at2759"/>
<evidence type="ECO:0000313" key="3">
    <source>
        <dbReference type="Proteomes" id="UP000236333"/>
    </source>
</evidence>
<keyword evidence="3" id="KW-1185">Reference proteome</keyword>